<sequence length="277" mass="30707">MPPDGTLVTEADFARTYDGGAYDDAWTAVQQYRRVAAYRIDHPNAGYTAISNRLEIPLGRVRSWIDYERTPNVVAGLRVARERGWIDLTYEDDQFTALNALVANVYSGGSINSENWQPLFVLNERGFDSHCIDVLELAGVGHTVHEDADEIRGPVVRPGEDGAILGRVLHVLGTPIGKKSELEDFSLPWYLEDAPIDVRETFVYCYLANRAYTDPSSESMQIIEERSQSYREELAALIQSVAGEPVTAGDESVTISAAATRSLGHLPEHRLSPVEPE</sequence>
<dbReference type="AlphaFoldDB" id="A0ABD5SR07"/>
<dbReference type="RefSeq" id="WP_273740362.1">
    <property type="nucleotide sequence ID" value="NZ_JAQIVI010000382.1"/>
</dbReference>
<reference evidence="1 2" key="1">
    <citation type="journal article" date="2019" name="Int. J. Syst. Evol. Microbiol.">
        <title>The Global Catalogue of Microorganisms (GCM) 10K type strain sequencing project: providing services to taxonomists for standard genome sequencing and annotation.</title>
        <authorList>
            <consortium name="The Broad Institute Genomics Platform"/>
            <consortium name="The Broad Institute Genome Sequencing Center for Infectious Disease"/>
            <person name="Wu L."/>
            <person name="Ma J."/>
        </authorList>
    </citation>
    <scope>NUCLEOTIDE SEQUENCE [LARGE SCALE GENOMIC DNA]</scope>
    <source>
        <strain evidence="1 2">LMG 29247</strain>
    </source>
</reference>
<evidence type="ECO:0000313" key="2">
    <source>
        <dbReference type="Proteomes" id="UP001596383"/>
    </source>
</evidence>
<proteinExistence type="predicted"/>
<dbReference type="EMBL" id="JBHSWV010000382">
    <property type="protein sequence ID" value="MFC6767477.1"/>
    <property type="molecule type" value="Genomic_DNA"/>
</dbReference>
<protein>
    <submittedName>
        <fullName evidence="1">Uncharacterized protein</fullName>
    </submittedName>
</protein>
<gene>
    <name evidence="1" type="ORF">ACFQE6_21550</name>
</gene>
<accession>A0ABD5SR07</accession>
<organism evidence="1 2">
    <name type="scientific">Natrinema soli</name>
    <dbReference type="NCBI Taxonomy" id="1930624"/>
    <lineage>
        <taxon>Archaea</taxon>
        <taxon>Methanobacteriati</taxon>
        <taxon>Methanobacteriota</taxon>
        <taxon>Stenosarchaea group</taxon>
        <taxon>Halobacteria</taxon>
        <taxon>Halobacteriales</taxon>
        <taxon>Natrialbaceae</taxon>
        <taxon>Natrinema</taxon>
    </lineage>
</organism>
<evidence type="ECO:0000313" key="1">
    <source>
        <dbReference type="EMBL" id="MFC6767477.1"/>
    </source>
</evidence>
<name>A0ABD5SR07_9EURY</name>
<comment type="caution">
    <text evidence="1">The sequence shown here is derived from an EMBL/GenBank/DDBJ whole genome shotgun (WGS) entry which is preliminary data.</text>
</comment>
<dbReference type="Proteomes" id="UP001596383">
    <property type="component" value="Unassembled WGS sequence"/>
</dbReference>
<keyword evidence="2" id="KW-1185">Reference proteome</keyword>